<dbReference type="AlphaFoldDB" id="D2VJY4"/>
<dbReference type="SUPFAM" id="SSF49899">
    <property type="entry name" value="Concanavalin A-like lectins/glucanases"/>
    <property type="match status" value="1"/>
</dbReference>
<feature type="compositionally biased region" description="Low complexity" evidence="1">
    <location>
        <begin position="18"/>
        <end position="42"/>
    </location>
</feature>
<protein>
    <submittedName>
        <fullName evidence="3">Predicted protein</fullName>
    </submittedName>
</protein>
<dbReference type="InParanoid" id="D2VJY4"/>
<feature type="domain" description="B30.2/SPRY" evidence="2">
    <location>
        <begin position="118"/>
        <end position="320"/>
    </location>
</feature>
<keyword evidence="4" id="KW-1185">Reference proteome</keyword>
<dbReference type="InterPro" id="IPR043136">
    <property type="entry name" value="B30.2/SPRY_sf"/>
</dbReference>
<dbReference type="InterPro" id="IPR001870">
    <property type="entry name" value="B30.2/SPRY"/>
</dbReference>
<evidence type="ECO:0000313" key="3">
    <source>
        <dbReference type="EMBL" id="EFC42850.1"/>
    </source>
</evidence>
<dbReference type="Gene3D" id="2.60.120.920">
    <property type="match status" value="2"/>
</dbReference>
<feature type="compositionally biased region" description="Polar residues" evidence="1">
    <location>
        <begin position="109"/>
        <end position="126"/>
    </location>
</feature>
<feature type="compositionally biased region" description="Pro residues" evidence="1">
    <location>
        <begin position="1"/>
        <end position="10"/>
    </location>
</feature>
<feature type="compositionally biased region" description="Low complexity" evidence="1">
    <location>
        <begin position="94"/>
        <end position="108"/>
    </location>
</feature>
<feature type="region of interest" description="Disordered" evidence="1">
    <location>
        <begin position="82"/>
        <end position="136"/>
    </location>
</feature>
<dbReference type="RefSeq" id="XP_002675594.1">
    <property type="nucleotide sequence ID" value="XM_002675548.1"/>
</dbReference>
<dbReference type="InterPro" id="IPR003877">
    <property type="entry name" value="SPRY_dom"/>
</dbReference>
<evidence type="ECO:0000313" key="4">
    <source>
        <dbReference type="Proteomes" id="UP000006671"/>
    </source>
</evidence>
<dbReference type="CDD" id="cd11709">
    <property type="entry name" value="SPRY"/>
    <property type="match status" value="1"/>
</dbReference>
<dbReference type="InterPro" id="IPR013320">
    <property type="entry name" value="ConA-like_dom_sf"/>
</dbReference>
<organism evidence="4">
    <name type="scientific">Naegleria gruberi</name>
    <name type="common">Amoeba</name>
    <dbReference type="NCBI Taxonomy" id="5762"/>
    <lineage>
        <taxon>Eukaryota</taxon>
        <taxon>Discoba</taxon>
        <taxon>Heterolobosea</taxon>
        <taxon>Tetramitia</taxon>
        <taxon>Eutetramitia</taxon>
        <taxon>Vahlkampfiidae</taxon>
        <taxon>Naegleria</taxon>
    </lineage>
</organism>
<dbReference type="Proteomes" id="UP000006671">
    <property type="component" value="Unassembled WGS sequence"/>
</dbReference>
<dbReference type="VEuPathDB" id="AmoebaDB:NAEGRDRAFT_50168"/>
<reference evidence="3 4" key="1">
    <citation type="journal article" date="2010" name="Cell">
        <title>The genome of Naegleria gruberi illuminates early eukaryotic versatility.</title>
        <authorList>
            <person name="Fritz-Laylin L.K."/>
            <person name="Prochnik S.E."/>
            <person name="Ginger M.L."/>
            <person name="Dacks J.B."/>
            <person name="Carpenter M.L."/>
            <person name="Field M.C."/>
            <person name="Kuo A."/>
            <person name="Paredez A."/>
            <person name="Chapman J."/>
            <person name="Pham J."/>
            <person name="Shu S."/>
            <person name="Neupane R."/>
            <person name="Cipriano M."/>
            <person name="Mancuso J."/>
            <person name="Tu H."/>
            <person name="Salamov A."/>
            <person name="Lindquist E."/>
            <person name="Shapiro H."/>
            <person name="Lucas S."/>
            <person name="Grigoriev I.V."/>
            <person name="Cande W.Z."/>
            <person name="Fulton C."/>
            <person name="Rokhsar D.S."/>
            <person name="Dawson S.C."/>
        </authorList>
    </citation>
    <scope>NUCLEOTIDE SEQUENCE [LARGE SCALE GENOMIC DNA]</scope>
    <source>
        <strain evidence="3 4">NEG-M</strain>
    </source>
</reference>
<dbReference type="KEGG" id="ngr:NAEGRDRAFT_50168"/>
<proteinExistence type="predicted"/>
<accession>D2VJY4</accession>
<evidence type="ECO:0000256" key="1">
    <source>
        <dbReference type="SAM" id="MobiDB-lite"/>
    </source>
</evidence>
<name>D2VJY4_NAEGR</name>
<feature type="region of interest" description="Disordered" evidence="1">
    <location>
        <begin position="1"/>
        <end position="44"/>
    </location>
</feature>
<sequence length="483" mass="54211">MDSELKPPPIYDTTSTPSTANINNSSDAISTNSSNSSTSTTTLEAEKSNYLEQFSCPSKLIEPPPLESLKYSFEKEDTNTSSTLAKSASDGALSTTSSSNISTNNNQTLQQPEHQDLASTTIPQEKSSSASHIRTSSITSSSQVSLSKVTNNTDHVQYLFNPKDFKVVGNRIEKIVDKSYSSTFLDTPIGTTFTGKIKLKVRILAFQTWLAVGVTSSEIVEKQIFNLSPYHRNGSYLYSPNGYVWNYQKEDKTKYDQVKHKCDVGDTIIMEICTEQKELTFYKNELKIMTIPNISLPVYPAFVAYGLEQMEMLNFHHQPIELPKFIIPGAGFFVDKQKVSKTTDANYASVFISKLLDGSEKVYKWKIKIVNLNTWLGFGVVMNSIPEKHIHSLSPYDDHCMYMMSANGFIWNPSQSGSKKYKHVYSKNIEPGDVITIKLNAAKKKLQFYKGNSKIASIRDIKLPVYPAIMMYGHESIEFSWTS</sequence>
<dbReference type="PROSITE" id="PS50188">
    <property type="entry name" value="B302_SPRY"/>
    <property type="match status" value="1"/>
</dbReference>
<gene>
    <name evidence="3" type="ORF">NAEGRDRAFT_50168</name>
</gene>
<dbReference type="Pfam" id="PF00622">
    <property type="entry name" value="SPRY"/>
    <property type="match status" value="1"/>
</dbReference>
<feature type="compositionally biased region" description="Low complexity" evidence="1">
    <location>
        <begin position="127"/>
        <end position="136"/>
    </location>
</feature>
<dbReference type="GeneID" id="8862841"/>
<dbReference type="EMBL" id="GG738877">
    <property type="protein sequence ID" value="EFC42850.1"/>
    <property type="molecule type" value="Genomic_DNA"/>
</dbReference>
<evidence type="ECO:0000259" key="2">
    <source>
        <dbReference type="PROSITE" id="PS50188"/>
    </source>
</evidence>